<gene>
    <name evidence="7" type="ORF">BJY28_002081</name>
</gene>
<dbReference type="Gene3D" id="1.20.5.1930">
    <property type="match status" value="1"/>
</dbReference>
<dbReference type="GO" id="GO:0000155">
    <property type="term" value="F:phosphorelay sensor kinase activity"/>
    <property type="evidence" value="ECO:0007669"/>
    <property type="project" value="InterPro"/>
</dbReference>
<name>A0A852X2N6_9MICO</name>
<feature type="region of interest" description="Disordered" evidence="5">
    <location>
        <begin position="1"/>
        <end position="22"/>
    </location>
</feature>
<keyword evidence="4" id="KW-0175">Coiled coil</keyword>
<evidence type="ECO:0000256" key="5">
    <source>
        <dbReference type="SAM" id="MobiDB-lite"/>
    </source>
</evidence>
<organism evidence="7 8">
    <name type="scientific">Janibacter alkaliphilus</name>
    <dbReference type="NCBI Taxonomy" id="1069963"/>
    <lineage>
        <taxon>Bacteria</taxon>
        <taxon>Bacillati</taxon>
        <taxon>Actinomycetota</taxon>
        <taxon>Actinomycetes</taxon>
        <taxon>Micrococcales</taxon>
        <taxon>Intrasporangiaceae</taxon>
        <taxon>Janibacter</taxon>
    </lineage>
</organism>
<evidence type="ECO:0000313" key="7">
    <source>
        <dbReference type="EMBL" id="NYG37612.1"/>
    </source>
</evidence>
<dbReference type="InterPro" id="IPR011712">
    <property type="entry name" value="Sig_transdc_His_kin_sub3_dim/P"/>
</dbReference>
<feature type="coiled-coil region" evidence="4">
    <location>
        <begin position="194"/>
        <end position="231"/>
    </location>
</feature>
<proteinExistence type="predicted"/>
<dbReference type="InterPro" id="IPR029016">
    <property type="entry name" value="GAF-like_dom_sf"/>
</dbReference>
<dbReference type="Pfam" id="PF07730">
    <property type="entry name" value="HisKA_3"/>
    <property type="match status" value="1"/>
</dbReference>
<dbReference type="InterPro" id="IPR036890">
    <property type="entry name" value="HATPase_C_sf"/>
</dbReference>
<keyword evidence="8" id="KW-1185">Reference proteome</keyword>
<dbReference type="Gene3D" id="3.30.565.10">
    <property type="entry name" value="Histidine kinase-like ATPase, C-terminal domain"/>
    <property type="match status" value="1"/>
</dbReference>
<sequence length="491" mass="53216">MTDGARAADDGPPELARLTGVRSGKKSYYPAYLRSTQRTQRAVRAMDTISRAVVRTVEGPRSLLEEVARAAADHMNASWAVLALADKHLPKARQRFVVVGPDRHAAATPEEVPEIVRLELSAIRSGFSAPSARTDVWVRVPMYLEGRRIGGLAAQHGVDGEPEPEDLAVLRILANQAAVSLHTSEQYHAGLALHRQAERLAEETRAQARDLAVRTSQLERAERRLVVAEQRELVETERRRIARELHDSVTQYVLSAGMAVEVARGEAESMAADEVVEQLVVAKELTQDAVEQLRSAIFSLTRPRQEAVVSLHDLLVEVAGHHGSRLQVSVDVTGRSLDLGHDVHHEIARIVAEALFNAVSHAHAATARVRVRWRPDEVVVSVADDGDGEPAGLRRMLREERRTVGDGRHQGLSNMDTRARGLGGRLSFRRARSGGVQLVVRVPLPVTRTGPETLPASVAPGAVAPGAAAPDAVTPVRSAPVADARARGGSR</sequence>
<evidence type="ECO:0000256" key="1">
    <source>
        <dbReference type="ARBA" id="ARBA00022679"/>
    </source>
</evidence>
<evidence type="ECO:0000256" key="4">
    <source>
        <dbReference type="SAM" id="Coils"/>
    </source>
</evidence>
<dbReference type="SUPFAM" id="SSF55781">
    <property type="entry name" value="GAF domain-like"/>
    <property type="match status" value="1"/>
</dbReference>
<evidence type="ECO:0000313" key="8">
    <source>
        <dbReference type="Proteomes" id="UP000592181"/>
    </source>
</evidence>
<dbReference type="SUPFAM" id="SSF55874">
    <property type="entry name" value="ATPase domain of HSP90 chaperone/DNA topoisomerase II/histidine kinase"/>
    <property type="match status" value="1"/>
</dbReference>
<dbReference type="Pfam" id="PF02518">
    <property type="entry name" value="HATPase_c"/>
    <property type="match status" value="1"/>
</dbReference>
<feature type="compositionally biased region" description="Low complexity" evidence="5">
    <location>
        <begin position="465"/>
        <end position="476"/>
    </location>
</feature>
<reference evidence="7 8" key="1">
    <citation type="submission" date="2020-07" db="EMBL/GenBank/DDBJ databases">
        <title>Sequencing the genomes of 1000 actinobacteria strains.</title>
        <authorList>
            <person name="Klenk H.-P."/>
        </authorList>
    </citation>
    <scope>NUCLEOTIDE SEQUENCE [LARGE SCALE GENOMIC DNA]</scope>
    <source>
        <strain evidence="7 8">DSM 24723</strain>
    </source>
</reference>
<dbReference type="NCBIfam" id="NF047786">
    <property type="entry name" value="his_kin_MadS"/>
    <property type="match status" value="1"/>
</dbReference>
<dbReference type="GO" id="GO:0016020">
    <property type="term" value="C:membrane"/>
    <property type="evidence" value="ECO:0007669"/>
    <property type="project" value="InterPro"/>
</dbReference>
<dbReference type="InterPro" id="IPR050482">
    <property type="entry name" value="Sensor_HK_TwoCompSys"/>
</dbReference>
<dbReference type="CDD" id="cd16917">
    <property type="entry name" value="HATPase_UhpB-NarQ-NarX-like"/>
    <property type="match status" value="1"/>
</dbReference>
<evidence type="ECO:0000256" key="2">
    <source>
        <dbReference type="ARBA" id="ARBA00022777"/>
    </source>
</evidence>
<dbReference type="PANTHER" id="PTHR24421">
    <property type="entry name" value="NITRATE/NITRITE SENSOR PROTEIN NARX-RELATED"/>
    <property type="match status" value="1"/>
</dbReference>
<protein>
    <submittedName>
        <fullName evidence="7">Signal transduction histidine kinase</fullName>
    </submittedName>
</protein>
<comment type="caution">
    <text evidence="7">The sequence shown here is derived from an EMBL/GenBank/DDBJ whole genome shotgun (WGS) entry which is preliminary data.</text>
</comment>
<dbReference type="EMBL" id="JACBZX010000001">
    <property type="protein sequence ID" value="NYG37612.1"/>
    <property type="molecule type" value="Genomic_DNA"/>
</dbReference>
<feature type="region of interest" description="Disordered" evidence="5">
    <location>
        <begin position="465"/>
        <end position="491"/>
    </location>
</feature>
<evidence type="ECO:0000256" key="3">
    <source>
        <dbReference type="ARBA" id="ARBA00023012"/>
    </source>
</evidence>
<evidence type="ECO:0000259" key="6">
    <source>
        <dbReference type="SMART" id="SM00387"/>
    </source>
</evidence>
<keyword evidence="2 7" id="KW-0418">Kinase</keyword>
<dbReference type="Gene3D" id="3.30.450.40">
    <property type="match status" value="1"/>
</dbReference>
<dbReference type="GO" id="GO:0046983">
    <property type="term" value="F:protein dimerization activity"/>
    <property type="evidence" value="ECO:0007669"/>
    <property type="project" value="InterPro"/>
</dbReference>
<accession>A0A852X2N6</accession>
<keyword evidence="1" id="KW-0808">Transferase</keyword>
<keyword evidence="3" id="KW-0902">Two-component regulatory system</keyword>
<dbReference type="SMART" id="SM00387">
    <property type="entry name" value="HATPase_c"/>
    <property type="match status" value="1"/>
</dbReference>
<dbReference type="Proteomes" id="UP000592181">
    <property type="component" value="Unassembled WGS sequence"/>
</dbReference>
<dbReference type="RefSeq" id="WP_179462952.1">
    <property type="nucleotide sequence ID" value="NZ_JACBZX010000001.1"/>
</dbReference>
<dbReference type="AlphaFoldDB" id="A0A852X2N6"/>
<dbReference type="InterPro" id="IPR003594">
    <property type="entry name" value="HATPase_dom"/>
</dbReference>
<feature type="domain" description="Histidine kinase/HSP90-like ATPase" evidence="6">
    <location>
        <begin position="342"/>
        <end position="448"/>
    </location>
</feature>